<keyword evidence="2" id="KW-1185">Reference proteome</keyword>
<dbReference type="AlphaFoldDB" id="A0A183GP95"/>
<evidence type="ECO:0000313" key="2">
    <source>
        <dbReference type="Proteomes" id="UP000050761"/>
    </source>
</evidence>
<dbReference type="Proteomes" id="UP000050761">
    <property type="component" value="Unassembled WGS sequence"/>
</dbReference>
<dbReference type="SMART" id="SM00135">
    <property type="entry name" value="LY"/>
    <property type="match status" value="2"/>
</dbReference>
<evidence type="ECO:0000313" key="1">
    <source>
        <dbReference type="EMBL" id="VDP45565.1"/>
    </source>
</evidence>
<accession>A0A183GP95</accession>
<dbReference type="Gene3D" id="2.120.10.30">
    <property type="entry name" value="TolB, C-terminal domain"/>
    <property type="match status" value="2"/>
</dbReference>
<dbReference type="OrthoDB" id="72419at2759"/>
<evidence type="ECO:0000313" key="3">
    <source>
        <dbReference type="WBParaSite" id="HPBE_0002451501-mRNA-1"/>
    </source>
</evidence>
<dbReference type="EMBL" id="UZAH01036453">
    <property type="protein sequence ID" value="VDP45565.1"/>
    <property type="molecule type" value="Genomic_DNA"/>
</dbReference>
<reference evidence="1 2" key="1">
    <citation type="submission" date="2018-11" db="EMBL/GenBank/DDBJ databases">
        <authorList>
            <consortium name="Pathogen Informatics"/>
        </authorList>
    </citation>
    <scope>NUCLEOTIDE SEQUENCE [LARGE SCALE GENOMIC DNA]</scope>
</reference>
<dbReference type="GO" id="GO:0005886">
    <property type="term" value="C:plasma membrane"/>
    <property type="evidence" value="ECO:0007669"/>
    <property type="project" value="TreeGrafter"/>
</dbReference>
<dbReference type="GO" id="GO:0042813">
    <property type="term" value="F:Wnt receptor activity"/>
    <property type="evidence" value="ECO:0007669"/>
    <property type="project" value="TreeGrafter"/>
</dbReference>
<proteinExistence type="predicted"/>
<dbReference type="InterPro" id="IPR000033">
    <property type="entry name" value="LDLR_classB_rpt"/>
</dbReference>
<protein>
    <submittedName>
        <fullName evidence="3">Low-density lipoprotein receptor-related protein 6</fullName>
    </submittedName>
</protein>
<dbReference type="GO" id="GO:0017147">
    <property type="term" value="F:Wnt-protein binding"/>
    <property type="evidence" value="ECO:0007669"/>
    <property type="project" value="TreeGrafter"/>
</dbReference>
<dbReference type="SUPFAM" id="SSF63825">
    <property type="entry name" value="YWTD domain"/>
    <property type="match status" value="1"/>
</dbReference>
<gene>
    <name evidence="1" type="ORF">HPBE_LOCUS24515</name>
</gene>
<dbReference type="GO" id="GO:0060070">
    <property type="term" value="P:canonical Wnt signaling pathway"/>
    <property type="evidence" value="ECO:0007669"/>
    <property type="project" value="TreeGrafter"/>
</dbReference>
<dbReference type="WBParaSite" id="HPBE_0002451501-mRNA-1">
    <property type="protein sequence ID" value="HPBE_0002451501-mRNA-1"/>
    <property type="gene ID" value="HPBE_0002451501"/>
</dbReference>
<dbReference type="PANTHER" id="PTHR46513:SF13">
    <property type="entry name" value="EGF-LIKE DOMAIN-CONTAINING PROTEIN"/>
    <property type="match status" value="1"/>
</dbReference>
<dbReference type="InterPro" id="IPR011042">
    <property type="entry name" value="6-blade_b-propeller_TolB-like"/>
</dbReference>
<accession>A0A3P8ENV8</accession>
<sequence length="339" mass="38365">MSDGRTCRKPSAYLVLVQNNVSDISRASLEKPVNFYSLDILNVTESPTTVDIDQRGSYIVYGYSSAKYGYIRRVSFTGVLSETIISDSSLVGMHSLSVEWISRNIYWSNPVRGRIEVFNRTGKYRRTIASHSIRPTSLVVHPLRMPLSGDAFGDVDILGDLTSVRSLAIDFRKELLYWTESSDFTNSIFASRLDGLSRQLIYGGTDHSPNLLFHFNHRLYYSDDKHNTIGFHNDRELVTLHENISNVTVLLIHHGRATSDSNPCTYELSDCPQLCLRRLVANVIAFAQTTSPSTRTLFAKSPTQILIYLCGSNRRHQQIADTDGVHTYVMFKMYSVMVQ</sequence>
<reference evidence="3" key="2">
    <citation type="submission" date="2019-09" db="UniProtKB">
        <authorList>
            <consortium name="WormBaseParasite"/>
        </authorList>
    </citation>
    <scope>IDENTIFICATION</scope>
</reference>
<dbReference type="PANTHER" id="PTHR46513">
    <property type="entry name" value="VITELLOGENIN RECEPTOR-LIKE PROTEIN-RELATED-RELATED"/>
    <property type="match status" value="1"/>
</dbReference>
<name>A0A183GP95_HELPZ</name>
<dbReference type="InterPro" id="IPR050778">
    <property type="entry name" value="Cueball_EGF_LRP_Nidogen"/>
</dbReference>
<organism evidence="2 3">
    <name type="scientific">Heligmosomoides polygyrus</name>
    <name type="common">Parasitic roundworm</name>
    <dbReference type="NCBI Taxonomy" id="6339"/>
    <lineage>
        <taxon>Eukaryota</taxon>
        <taxon>Metazoa</taxon>
        <taxon>Ecdysozoa</taxon>
        <taxon>Nematoda</taxon>
        <taxon>Chromadorea</taxon>
        <taxon>Rhabditida</taxon>
        <taxon>Rhabditina</taxon>
        <taxon>Rhabditomorpha</taxon>
        <taxon>Strongyloidea</taxon>
        <taxon>Heligmosomidae</taxon>
        <taxon>Heligmosomoides</taxon>
    </lineage>
</organism>